<proteinExistence type="predicted"/>
<organism evidence="1 2">
    <name type="scientific">Arctium lappa</name>
    <name type="common">Greater burdock</name>
    <name type="synonym">Lappa major</name>
    <dbReference type="NCBI Taxonomy" id="4217"/>
    <lineage>
        <taxon>Eukaryota</taxon>
        <taxon>Viridiplantae</taxon>
        <taxon>Streptophyta</taxon>
        <taxon>Embryophyta</taxon>
        <taxon>Tracheophyta</taxon>
        <taxon>Spermatophyta</taxon>
        <taxon>Magnoliopsida</taxon>
        <taxon>eudicotyledons</taxon>
        <taxon>Gunneridae</taxon>
        <taxon>Pentapetalae</taxon>
        <taxon>asterids</taxon>
        <taxon>campanulids</taxon>
        <taxon>Asterales</taxon>
        <taxon>Asteraceae</taxon>
        <taxon>Carduoideae</taxon>
        <taxon>Cardueae</taxon>
        <taxon>Arctiinae</taxon>
        <taxon>Arctium</taxon>
    </lineage>
</organism>
<reference evidence="2" key="1">
    <citation type="journal article" date="2022" name="Mol. Ecol. Resour.">
        <title>The genomes of chicory, endive, great burdock and yacon provide insights into Asteraceae palaeo-polyploidization history and plant inulin production.</title>
        <authorList>
            <person name="Fan W."/>
            <person name="Wang S."/>
            <person name="Wang H."/>
            <person name="Wang A."/>
            <person name="Jiang F."/>
            <person name="Liu H."/>
            <person name="Zhao H."/>
            <person name="Xu D."/>
            <person name="Zhang Y."/>
        </authorList>
    </citation>
    <scope>NUCLEOTIDE SEQUENCE [LARGE SCALE GENOMIC DNA]</scope>
    <source>
        <strain evidence="2">cv. Niubang</strain>
    </source>
</reference>
<reference evidence="1 2" key="2">
    <citation type="journal article" date="2022" name="Mol. Ecol. Resour.">
        <title>The genomes of chicory, endive, great burdock and yacon provide insights into Asteraceae paleo-polyploidization history and plant inulin production.</title>
        <authorList>
            <person name="Fan W."/>
            <person name="Wang S."/>
            <person name="Wang H."/>
            <person name="Wang A."/>
            <person name="Jiang F."/>
            <person name="Liu H."/>
            <person name="Zhao H."/>
            <person name="Xu D."/>
            <person name="Zhang Y."/>
        </authorList>
    </citation>
    <scope>NUCLEOTIDE SEQUENCE [LARGE SCALE GENOMIC DNA]</scope>
    <source>
        <strain evidence="2">cv. Niubang</strain>
    </source>
</reference>
<protein>
    <submittedName>
        <fullName evidence="1">Uncharacterized protein</fullName>
    </submittedName>
</protein>
<name>A0ACB9C714_ARCLA</name>
<dbReference type="EMBL" id="CM042051">
    <property type="protein sequence ID" value="KAI3730056.1"/>
    <property type="molecule type" value="Genomic_DNA"/>
</dbReference>
<accession>A0ACB9C714</accession>
<evidence type="ECO:0000313" key="1">
    <source>
        <dbReference type="EMBL" id="KAI3730056.1"/>
    </source>
</evidence>
<dbReference type="Proteomes" id="UP001055879">
    <property type="component" value="Linkage Group LG05"/>
</dbReference>
<comment type="caution">
    <text evidence="1">The sequence shown here is derived from an EMBL/GenBank/DDBJ whole genome shotgun (WGS) entry which is preliminary data.</text>
</comment>
<gene>
    <name evidence="1" type="ORF">L6452_18732</name>
</gene>
<keyword evidence="2" id="KW-1185">Reference proteome</keyword>
<sequence length="113" mass="12370">MCLEDRTVRLQLWVQVSISISGAIGGLQTQSLFPLYILLARPVSTLNNETQRSSVYRFKWACKLTAFSGAQSGSSARSKFILPEINKLSTEVKSGSLAMLLVSCADITNRKGD</sequence>
<evidence type="ECO:0000313" key="2">
    <source>
        <dbReference type="Proteomes" id="UP001055879"/>
    </source>
</evidence>